<dbReference type="Proteomes" id="UP001497472">
    <property type="component" value="Unassembled WGS sequence"/>
</dbReference>
<evidence type="ECO:0000313" key="3">
    <source>
        <dbReference type="Proteomes" id="UP001497472"/>
    </source>
</evidence>
<evidence type="ECO:0000256" key="1">
    <source>
        <dbReference type="SAM" id="MobiDB-lite"/>
    </source>
</evidence>
<gene>
    <name evidence="2" type="ORF">LNINA_LOCUS11703</name>
</gene>
<sequence length="70" mass="7067">MSSLVPVCRVVYVSGPAVTSASPVASAPSSRTSTPLRCPSSPGRHSSRGGAGRGLDARRDEAIAMSPSRA</sequence>
<reference evidence="2 3" key="1">
    <citation type="submission" date="2023-11" db="EMBL/GenBank/DDBJ databases">
        <authorList>
            <person name="Okamura Y."/>
        </authorList>
    </citation>
    <scope>NUCLEOTIDE SEQUENCE [LARGE SCALE GENOMIC DNA]</scope>
</reference>
<keyword evidence="3" id="KW-1185">Reference proteome</keyword>
<proteinExistence type="predicted"/>
<feature type="compositionally biased region" description="Low complexity" evidence="1">
    <location>
        <begin position="19"/>
        <end position="44"/>
    </location>
</feature>
<comment type="caution">
    <text evidence="2">The sequence shown here is derived from an EMBL/GenBank/DDBJ whole genome shotgun (WGS) entry which is preliminary data.</text>
</comment>
<name>A0AAV1JV49_9NEOP</name>
<protein>
    <submittedName>
        <fullName evidence="2">Uncharacterized protein</fullName>
    </submittedName>
</protein>
<evidence type="ECO:0000313" key="2">
    <source>
        <dbReference type="EMBL" id="CAK1552672.1"/>
    </source>
</evidence>
<feature type="region of interest" description="Disordered" evidence="1">
    <location>
        <begin position="19"/>
        <end position="70"/>
    </location>
</feature>
<accession>A0AAV1JV49</accession>
<dbReference type="AlphaFoldDB" id="A0AAV1JV49"/>
<organism evidence="2 3">
    <name type="scientific">Leptosia nina</name>
    <dbReference type="NCBI Taxonomy" id="320188"/>
    <lineage>
        <taxon>Eukaryota</taxon>
        <taxon>Metazoa</taxon>
        <taxon>Ecdysozoa</taxon>
        <taxon>Arthropoda</taxon>
        <taxon>Hexapoda</taxon>
        <taxon>Insecta</taxon>
        <taxon>Pterygota</taxon>
        <taxon>Neoptera</taxon>
        <taxon>Endopterygota</taxon>
        <taxon>Lepidoptera</taxon>
        <taxon>Glossata</taxon>
        <taxon>Ditrysia</taxon>
        <taxon>Papilionoidea</taxon>
        <taxon>Pieridae</taxon>
        <taxon>Pierinae</taxon>
        <taxon>Leptosia</taxon>
    </lineage>
</organism>
<dbReference type="EMBL" id="CAVLEF010000156">
    <property type="protein sequence ID" value="CAK1552672.1"/>
    <property type="molecule type" value="Genomic_DNA"/>
</dbReference>